<evidence type="ECO:0000256" key="3">
    <source>
        <dbReference type="ARBA" id="ARBA00022679"/>
    </source>
</evidence>
<evidence type="ECO:0000256" key="6">
    <source>
        <dbReference type="PROSITE-ProRule" id="PRU01016"/>
    </source>
</evidence>
<gene>
    <name evidence="7" type="ordered locus">OB0173</name>
</gene>
<dbReference type="InterPro" id="IPR001525">
    <property type="entry name" value="C5_MeTfrase"/>
</dbReference>
<keyword evidence="4 6" id="KW-0949">S-adenosyl-L-methionine</keyword>
<dbReference type="EMBL" id="BA000028">
    <property type="protein sequence ID" value="BAC12129.1"/>
    <property type="molecule type" value="Genomic_DNA"/>
</dbReference>
<keyword evidence="2 6" id="KW-0489">Methyltransferase</keyword>
<dbReference type="RefSeq" id="WP_011064574.1">
    <property type="nucleotide sequence ID" value="NC_004193.1"/>
</dbReference>
<dbReference type="AlphaFoldDB" id="Q8CXP0"/>
<dbReference type="OrthoDB" id="9813719at2"/>
<dbReference type="Proteomes" id="UP000000822">
    <property type="component" value="Chromosome"/>
</dbReference>
<protein>
    <recommendedName>
        <fullName evidence="1">DNA (cytosine-5-)-methyltransferase</fullName>
        <ecNumber evidence="1">2.1.1.37</ecNumber>
    </recommendedName>
</protein>
<evidence type="ECO:0000313" key="7">
    <source>
        <dbReference type="EMBL" id="BAC12129.1"/>
    </source>
</evidence>
<dbReference type="EC" id="2.1.1.37" evidence="1"/>
<dbReference type="REBASE" id="7168">
    <property type="entry name" value="M.OihORF173P"/>
</dbReference>
<dbReference type="GO" id="GO:0032259">
    <property type="term" value="P:methylation"/>
    <property type="evidence" value="ECO:0007669"/>
    <property type="project" value="UniProtKB-KW"/>
</dbReference>
<keyword evidence="8" id="KW-1185">Reference proteome</keyword>
<dbReference type="GO" id="GO:0009307">
    <property type="term" value="P:DNA restriction-modification system"/>
    <property type="evidence" value="ECO:0007669"/>
    <property type="project" value="UniProtKB-KW"/>
</dbReference>
<dbReference type="HOGENOM" id="CLU_006958_2_4_9"/>
<dbReference type="InterPro" id="IPR050390">
    <property type="entry name" value="C5-Methyltransferase"/>
</dbReference>
<dbReference type="Gene3D" id="3.40.50.150">
    <property type="entry name" value="Vaccinia Virus protein VP39"/>
    <property type="match status" value="2"/>
</dbReference>
<evidence type="ECO:0000256" key="1">
    <source>
        <dbReference type="ARBA" id="ARBA00011975"/>
    </source>
</evidence>
<dbReference type="InterPro" id="IPR029063">
    <property type="entry name" value="SAM-dependent_MTases_sf"/>
</dbReference>
<dbReference type="PANTHER" id="PTHR10629">
    <property type="entry name" value="CYTOSINE-SPECIFIC METHYLTRANSFERASE"/>
    <property type="match status" value="1"/>
</dbReference>
<dbReference type="eggNOG" id="COG0270">
    <property type="taxonomic scope" value="Bacteria"/>
</dbReference>
<evidence type="ECO:0000256" key="5">
    <source>
        <dbReference type="ARBA" id="ARBA00022747"/>
    </source>
</evidence>
<keyword evidence="5" id="KW-0680">Restriction system</keyword>
<dbReference type="Gene3D" id="3.90.120.10">
    <property type="entry name" value="DNA Methylase, subunit A, domain 2"/>
    <property type="match status" value="1"/>
</dbReference>
<keyword evidence="3 6" id="KW-0808">Transferase</keyword>
<dbReference type="PROSITE" id="PS51679">
    <property type="entry name" value="SAM_MT_C5"/>
    <property type="match status" value="1"/>
</dbReference>
<name>Q8CXP0_OCEIH</name>
<evidence type="ECO:0000313" key="8">
    <source>
        <dbReference type="Proteomes" id="UP000000822"/>
    </source>
</evidence>
<organism evidence="7 8">
    <name type="scientific">Oceanobacillus iheyensis (strain DSM 14371 / CIP 107618 / JCM 11309 / KCTC 3954 / HTE831)</name>
    <dbReference type="NCBI Taxonomy" id="221109"/>
    <lineage>
        <taxon>Bacteria</taxon>
        <taxon>Bacillati</taxon>
        <taxon>Bacillota</taxon>
        <taxon>Bacilli</taxon>
        <taxon>Bacillales</taxon>
        <taxon>Bacillaceae</taxon>
        <taxon>Oceanobacillus</taxon>
    </lineage>
</organism>
<dbReference type="PROSITE" id="PS00095">
    <property type="entry name" value="C5_MTASE_2"/>
    <property type="match status" value="1"/>
</dbReference>
<accession>Q8CXP0</accession>
<comment type="similarity">
    <text evidence="6">Belongs to the class I-like SAM-binding methyltransferase superfamily. C5-methyltransferase family.</text>
</comment>
<dbReference type="GO" id="GO:0003886">
    <property type="term" value="F:DNA (cytosine-5-)-methyltransferase activity"/>
    <property type="evidence" value="ECO:0007669"/>
    <property type="project" value="UniProtKB-EC"/>
</dbReference>
<dbReference type="SUPFAM" id="SSF53335">
    <property type="entry name" value="S-adenosyl-L-methionine-dependent methyltransferases"/>
    <property type="match status" value="2"/>
</dbReference>
<dbReference type="STRING" id="221109.gene:10732363"/>
<dbReference type="KEGG" id="oih:OB0173"/>
<feature type="active site" evidence="6">
    <location>
        <position position="99"/>
    </location>
</feature>
<dbReference type="PRINTS" id="PR00105">
    <property type="entry name" value="C5METTRFRASE"/>
</dbReference>
<proteinExistence type="inferred from homology"/>
<dbReference type="Pfam" id="PF00145">
    <property type="entry name" value="DNA_methylase"/>
    <property type="match status" value="2"/>
</dbReference>
<evidence type="ECO:0000256" key="4">
    <source>
        <dbReference type="ARBA" id="ARBA00022691"/>
    </source>
</evidence>
<reference evidence="7 8" key="2">
    <citation type="journal article" date="2002" name="Nucleic Acids Res.">
        <title>Genome sequence of Oceanobacillus iheyensis isolated from the Iheya Ridge and its unexpected adaptive capabilities to extreme environments.</title>
        <authorList>
            <person name="Takami H."/>
            <person name="Takaki Y."/>
            <person name="Uchiyama I."/>
        </authorList>
    </citation>
    <scope>NUCLEOTIDE SEQUENCE [LARGE SCALE GENOMIC DNA]</scope>
    <source>
        <strain evidence="8">DSM 14371 / CIP 107618 / JCM 11309 / KCTC 3954 / HTE831</strain>
    </source>
</reference>
<reference evidence="7 8" key="1">
    <citation type="journal article" date="2001" name="FEMS Microbiol. Lett.">
        <title>Oceanobacillus iheyensis gen. nov., sp. nov., a deep-sea extremely halotolerant and alkaliphilic species isolated from a depth of 1050 m on the Iheya Ridge.</title>
        <authorList>
            <person name="Lu J."/>
            <person name="Nogi Y."/>
            <person name="Takami H."/>
        </authorList>
    </citation>
    <scope>NUCLEOTIDE SEQUENCE [LARGE SCALE GENOMIC DNA]</scope>
    <source>
        <strain evidence="8">DSM 14371 / CIP 107618 / JCM 11309 / KCTC 3954 / HTE831</strain>
    </source>
</reference>
<sequence>MDSVINNRKPKYKLIDLFAGAGGLSNGFIQTGKFEVLGAVEINKSAAKTYVENHNKNEDLIIKSGNSGMSDVSKIDFANFILEKKTSGDEIVVIGGPPCQGFSNANRQKNYLISGNNQLVKQYVRAIDEIKPTAFLLENVRSMKSDVHKFFVTEHIEDTIYSYSSLKHLKQITKNSKEGLNRLIKDDTITLVETKYSFLKDIFEGIYHQEELDPIIENKIYISRLRSIERKTNKLQSIKLLTTKEKNETTQLIEYLENKVEKDPLIKQLKIDVIISSAITILKLVVKQEVDKENIINTIGPLMDLNTFLLHYKELIEEKIIFLKPLDIKQMKEKVSVIAKVKSYNIVEYLKTVFTFYDYKIDDNVLDASFFGVPQRRKRFMVLGVRKDKVKVNKVKLPTQLNCIMTPYTVFDAISDLEKISPQKELKNYIPSSYIKGKKLSPLQSYFRKYNNRIYNHISTNSRDLSLKRFEAIKKDGGKNFHSLSDDLKTTYTNSERTQNTIYLRLNYHEPSPTVVNVRKSMWNHPKNAVALSIREAARLQSFRDGYIFYGTKDQQYQQVGNAVPPLLARGVSEQLLNIIGEKALITIEEEFSEKQ</sequence>
<evidence type="ECO:0000256" key="2">
    <source>
        <dbReference type="ARBA" id="ARBA00022603"/>
    </source>
</evidence>
<dbReference type="InterPro" id="IPR031303">
    <property type="entry name" value="C5_meth_CS"/>
</dbReference>
<dbReference type="PhylomeDB" id="Q8CXP0"/>
<dbReference type="PANTHER" id="PTHR10629:SF52">
    <property type="entry name" value="DNA (CYTOSINE-5)-METHYLTRANSFERASE 1"/>
    <property type="match status" value="1"/>
</dbReference>